<keyword evidence="1" id="KW-1015">Disulfide bond</keyword>
<comment type="catalytic activity">
    <reaction evidence="4">
        <text>a monoacylglycerol + H2O = glycerol + a fatty acid + H(+)</text>
        <dbReference type="Rhea" id="RHEA:15245"/>
        <dbReference type="ChEBI" id="CHEBI:15377"/>
        <dbReference type="ChEBI" id="CHEBI:15378"/>
        <dbReference type="ChEBI" id="CHEBI:17408"/>
        <dbReference type="ChEBI" id="CHEBI:17754"/>
        <dbReference type="ChEBI" id="CHEBI:28868"/>
    </reaction>
</comment>
<dbReference type="Gene3D" id="3.40.50.1820">
    <property type="entry name" value="alpha/beta hydrolase"/>
    <property type="match status" value="1"/>
</dbReference>
<dbReference type="EMBL" id="KN838585">
    <property type="protein sequence ID" value="KIK02947.1"/>
    <property type="molecule type" value="Genomic_DNA"/>
</dbReference>
<protein>
    <recommendedName>
        <fullName evidence="5">Fungal lipase-type domain-containing protein</fullName>
    </recommendedName>
</protein>
<dbReference type="OrthoDB" id="438440at2759"/>
<keyword evidence="7" id="KW-1185">Reference proteome</keyword>
<organism evidence="6 7">
    <name type="scientific">Laccaria amethystina LaAM-08-1</name>
    <dbReference type="NCBI Taxonomy" id="1095629"/>
    <lineage>
        <taxon>Eukaryota</taxon>
        <taxon>Fungi</taxon>
        <taxon>Dikarya</taxon>
        <taxon>Basidiomycota</taxon>
        <taxon>Agaricomycotina</taxon>
        <taxon>Agaricomycetes</taxon>
        <taxon>Agaricomycetidae</taxon>
        <taxon>Agaricales</taxon>
        <taxon>Agaricineae</taxon>
        <taxon>Hydnangiaceae</taxon>
        <taxon>Laccaria</taxon>
    </lineage>
</organism>
<evidence type="ECO:0000313" key="6">
    <source>
        <dbReference type="EMBL" id="KIK02947.1"/>
    </source>
</evidence>
<dbReference type="AlphaFoldDB" id="A0A0C9XZ30"/>
<dbReference type="InterPro" id="IPR002921">
    <property type="entry name" value="Fungal_lipase-type"/>
</dbReference>
<evidence type="ECO:0000256" key="2">
    <source>
        <dbReference type="ARBA" id="ARBA00043996"/>
    </source>
</evidence>
<evidence type="ECO:0000259" key="5">
    <source>
        <dbReference type="Pfam" id="PF01764"/>
    </source>
</evidence>
<comment type="similarity">
    <text evidence="2">Belongs to the AB hydrolase superfamily. Lipase family. Class 3 subfamily.</text>
</comment>
<dbReference type="PANTHER" id="PTHR45856:SF11">
    <property type="entry name" value="FUNGAL LIPASE-LIKE DOMAIN-CONTAINING PROTEIN"/>
    <property type="match status" value="1"/>
</dbReference>
<dbReference type="CDD" id="cd00519">
    <property type="entry name" value="Lipase_3"/>
    <property type="match status" value="1"/>
</dbReference>
<dbReference type="GO" id="GO:0006629">
    <property type="term" value="P:lipid metabolic process"/>
    <property type="evidence" value="ECO:0007669"/>
    <property type="project" value="InterPro"/>
</dbReference>
<gene>
    <name evidence="6" type="ORF">K443DRAFT_677108</name>
</gene>
<dbReference type="HOGENOM" id="CLU_032957_1_1_1"/>
<evidence type="ECO:0000313" key="7">
    <source>
        <dbReference type="Proteomes" id="UP000054477"/>
    </source>
</evidence>
<comment type="catalytic activity">
    <reaction evidence="3">
        <text>a diacylglycerol + H2O = a monoacylglycerol + a fatty acid + H(+)</text>
        <dbReference type="Rhea" id="RHEA:32731"/>
        <dbReference type="ChEBI" id="CHEBI:15377"/>
        <dbReference type="ChEBI" id="CHEBI:15378"/>
        <dbReference type="ChEBI" id="CHEBI:17408"/>
        <dbReference type="ChEBI" id="CHEBI:18035"/>
        <dbReference type="ChEBI" id="CHEBI:28868"/>
    </reaction>
</comment>
<name>A0A0C9XZ30_9AGAR</name>
<proteinExistence type="inferred from homology"/>
<feature type="domain" description="Fungal lipase-type" evidence="5">
    <location>
        <begin position="71"/>
        <end position="208"/>
    </location>
</feature>
<dbReference type="InterPro" id="IPR029058">
    <property type="entry name" value="AB_hydrolase_fold"/>
</dbReference>
<accession>A0A0C9XZ30</accession>
<evidence type="ECO:0000256" key="3">
    <source>
        <dbReference type="ARBA" id="ARBA00047591"/>
    </source>
</evidence>
<dbReference type="SUPFAM" id="SSF53474">
    <property type="entry name" value="alpha/beta-Hydrolases"/>
    <property type="match status" value="1"/>
</dbReference>
<dbReference type="Pfam" id="PF01764">
    <property type="entry name" value="Lipase_3"/>
    <property type="match status" value="1"/>
</dbReference>
<reference evidence="6 7" key="1">
    <citation type="submission" date="2014-04" db="EMBL/GenBank/DDBJ databases">
        <authorList>
            <consortium name="DOE Joint Genome Institute"/>
            <person name="Kuo A."/>
            <person name="Kohler A."/>
            <person name="Nagy L.G."/>
            <person name="Floudas D."/>
            <person name="Copeland A."/>
            <person name="Barry K.W."/>
            <person name="Cichocki N."/>
            <person name="Veneault-Fourrey C."/>
            <person name="LaButti K."/>
            <person name="Lindquist E.A."/>
            <person name="Lipzen A."/>
            <person name="Lundell T."/>
            <person name="Morin E."/>
            <person name="Murat C."/>
            <person name="Sun H."/>
            <person name="Tunlid A."/>
            <person name="Henrissat B."/>
            <person name="Grigoriev I.V."/>
            <person name="Hibbett D.S."/>
            <person name="Martin F."/>
            <person name="Nordberg H.P."/>
            <person name="Cantor M.N."/>
            <person name="Hua S.X."/>
        </authorList>
    </citation>
    <scope>NUCLEOTIDE SEQUENCE [LARGE SCALE GENOMIC DNA]</scope>
    <source>
        <strain evidence="6 7">LaAM-08-1</strain>
    </source>
</reference>
<dbReference type="Proteomes" id="UP000054477">
    <property type="component" value="Unassembled WGS sequence"/>
</dbReference>
<sequence>MDVGESAENDNPHHISPELYEDLVHYFKYASSAYQPICLRPNGNTLVSQFSNVVSDIQGFVARDTRRREIVVAIRGSASVTDILMDSQIVLVPLLSPGVTVPSGTRVHSGFLVTWNSISIQLLAIMRLELAKHPEFSIVTTGHSLGGSIALLAAVALQQIFAERQVRTYSYGAPRTGNQIFAEYVNGLFGTKAYRVVHGNDGVPTVIPTSLGYRHHGIEYWQYTHPPSEQTTFQCAANGEDERCSASTPSQGVNLAHTNYFGILVSTPFCL</sequence>
<dbReference type="PANTHER" id="PTHR45856">
    <property type="entry name" value="ALPHA/BETA-HYDROLASES SUPERFAMILY PROTEIN"/>
    <property type="match status" value="1"/>
</dbReference>
<evidence type="ECO:0000256" key="4">
    <source>
        <dbReference type="ARBA" id="ARBA00048461"/>
    </source>
</evidence>
<reference evidence="7" key="2">
    <citation type="submission" date="2015-01" db="EMBL/GenBank/DDBJ databases">
        <title>Evolutionary Origins and Diversification of the Mycorrhizal Mutualists.</title>
        <authorList>
            <consortium name="DOE Joint Genome Institute"/>
            <consortium name="Mycorrhizal Genomics Consortium"/>
            <person name="Kohler A."/>
            <person name="Kuo A."/>
            <person name="Nagy L.G."/>
            <person name="Floudas D."/>
            <person name="Copeland A."/>
            <person name="Barry K.W."/>
            <person name="Cichocki N."/>
            <person name="Veneault-Fourrey C."/>
            <person name="LaButti K."/>
            <person name="Lindquist E.A."/>
            <person name="Lipzen A."/>
            <person name="Lundell T."/>
            <person name="Morin E."/>
            <person name="Murat C."/>
            <person name="Riley R."/>
            <person name="Ohm R."/>
            <person name="Sun H."/>
            <person name="Tunlid A."/>
            <person name="Henrissat B."/>
            <person name="Grigoriev I.V."/>
            <person name="Hibbett D.S."/>
            <person name="Martin F."/>
        </authorList>
    </citation>
    <scope>NUCLEOTIDE SEQUENCE [LARGE SCALE GENOMIC DNA]</scope>
    <source>
        <strain evidence="7">LaAM-08-1</strain>
    </source>
</reference>
<evidence type="ECO:0000256" key="1">
    <source>
        <dbReference type="ARBA" id="ARBA00023157"/>
    </source>
</evidence>
<dbReference type="InterPro" id="IPR051218">
    <property type="entry name" value="Sec_MonoDiacylglyc_Lipase"/>
</dbReference>